<dbReference type="EMBL" id="GGEC01092350">
    <property type="protein sequence ID" value="MBX72834.1"/>
    <property type="molecule type" value="Transcribed_RNA"/>
</dbReference>
<accession>A0A2P2R118</accession>
<sequence length="29" mass="3524">MYYLTLSILHELVKWKFCCNSGSYCFINF</sequence>
<proteinExistence type="predicted"/>
<dbReference type="AlphaFoldDB" id="A0A2P2R118"/>
<name>A0A2P2R118_RHIMU</name>
<reference evidence="1" key="1">
    <citation type="submission" date="2018-02" db="EMBL/GenBank/DDBJ databases">
        <title>Rhizophora mucronata_Transcriptome.</title>
        <authorList>
            <person name="Meera S.P."/>
            <person name="Sreeshan A."/>
            <person name="Augustine A."/>
        </authorList>
    </citation>
    <scope>NUCLEOTIDE SEQUENCE</scope>
    <source>
        <tissue evidence="1">Leaf</tissue>
    </source>
</reference>
<organism evidence="1">
    <name type="scientific">Rhizophora mucronata</name>
    <name type="common">Asiatic mangrove</name>
    <dbReference type="NCBI Taxonomy" id="61149"/>
    <lineage>
        <taxon>Eukaryota</taxon>
        <taxon>Viridiplantae</taxon>
        <taxon>Streptophyta</taxon>
        <taxon>Embryophyta</taxon>
        <taxon>Tracheophyta</taxon>
        <taxon>Spermatophyta</taxon>
        <taxon>Magnoliopsida</taxon>
        <taxon>eudicotyledons</taxon>
        <taxon>Gunneridae</taxon>
        <taxon>Pentapetalae</taxon>
        <taxon>rosids</taxon>
        <taxon>fabids</taxon>
        <taxon>Malpighiales</taxon>
        <taxon>Rhizophoraceae</taxon>
        <taxon>Rhizophora</taxon>
    </lineage>
</organism>
<protein>
    <submittedName>
        <fullName evidence="1">Uncharacterized protein</fullName>
    </submittedName>
</protein>
<evidence type="ECO:0000313" key="1">
    <source>
        <dbReference type="EMBL" id="MBX72834.1"/>
    </source>
</evidence>